<gene>
    <name evidence="1" type="ORF">BDP55DRAFT_631041</name>
</gene>
<dbReference type="InterPro" id="IPR052337">
    <property type="entry name" value="SAT4-like"/>
</dbReference>
<evidence type="ECO:0000313" key="2">
    <source>
        <dbReference type="Proteomes" id="UP001224890"/>
    </source>
</evidence>
<dbReference type="PANTHER" id="PTHR33048">
    <property type="entry name" value="PTH11-LIKE INTEGRAL MEMBRANE PROTEIN (AFU_ORTHOLOGUE AFUA_5G11245)"/>
    <property type="match status" value="1"/>
</dbReference>
<name>A0AAJ0AN60_9PEZI</name>
<sequence length="209" mass="22956">MLALLDRIEGVNWNIQKLGCAAGCLSLSDIAFQHSGPESGLSTTVGFTAVIAVCRSVEYTWDKSVDGHASAATIVRRSYLQYYNQVENYLHNIANIVLWLILECGIGIIAGSLPSFRRLLNSWLDKSSKVSYNNTGSNDLNAISGGQAGGTGVRIHNLSGRGMTVSNCQSGPHDNWVQLDDDSESQKHIIMKTQEMTLQYEREGQYRGR</sequence>
<dbReference type="PANTHER" id="PTHR33048:SF96">
    <property type="entry name" value="INTEGRAL MEMBRANE PROTEIN"/>
    <property type="match status" value="1"/>
</dbReference>
<dbReference type="AlphaFoldDB" id="A0AAJ0AN60"/>
<accession>A0AAJ0AN60</accession>
<organism evidence="1 2">
    <name type="scientific">Colletotrichum godetiae</name>
    <dbReference type="NCBI Taxonomy" id="1209918"/>
    <lineage>
        <taxon>Eukaryota</taxon>
        <taxon>Fungi</taxon>
        <taxon>Dikarya</taxon>
        <taxon>Ascomycota</taxon>
        <taxon>Pezizomycotina</taxon>
        <taxon>Sordariomycetes</taxon>
        <taxon>Hypocreomycetidae</taxon>
        <taxon>Glomerellales</taxon>
        <taxon>Glomerellaceae</taxon>
        <taxon>Colletotrichum</taxon>
        <taxon>Colletotrichum acutatum species complex</taxon>
    </lineage>
</organism>
<evidence type="ECO:0000313" key="1">
    <source>
        <dbReference type="EMBL" id="KAK1676961.1"/>
    </source>
</evidence>
<reference evidence="1" key="1">
    <citation type="submission" date="2021-06" db="EMBL/GenBank/DDBJ databases">
        <title>Comparative genomics, transcriptomics and evolutionary studies reveal genomic signatures of adaptation to plant cell wall in hemibiotrophic fungi.</title>
        <authorList>
            <consortium name="DOE Joint Genome Institute"/>
            <person name="Baroncelli R."/>
            <person name="Diaz J.F."/>
            <person name="Benocci T."/>
            <person name="Peng M."/>
            <person name="Battaglia E."/>
            <person name="Haridas S."/>
            <person name="Andreopoulos W."/>
            <person name="Labutti K."/>
            <person name="Pangilinan J."/>
            <person name="Floch G.L."/>
            <person name="Makela M.R."/>
            <person name="Henrissat B."/>
            <person name="Grigoriev I.V."/>
            <person name="Crouch J.A."/>
            <person name="De Vries R.P."/>
            <person name="Sukno S.A."/>
            <person name="Thon M.R."/>
        </authorList>
    </citation>
    <scope>NUCLEOTIDE SEQUENCE</scope>
    <source>
        <strain evidence="1">CBS 193.32</strain>
    </source>
</reference>
<dbReference type="RefSeq" id="XP_060430964.1">
    <property type="nucleotide sequence ID" value="XM_060572240.1"/>
</dbReference>
<keyword evidence="2" id="KW-1185">Reference proteome</keyword>
<proteinExistence type="predicted"/>
<comment type="caution">
    <text evidence="1">The sequence shown here is derived from an EMBL/GenBank/DDBJ whole genome shotgun (WGS) entry which is preliminary data.</text>
</comment>
<dbReference type="EMBL" id="JAHMHR010000016">
    <property type="protein sequence ID" value="KAK1676961.1"/>
    <property type="molecule type" value="Genomic_DNA"/>
</dbReference>
<dbReference type="GeneID" id="85456766"/>
<protein>
    <submittedName>
        <fullName evidence="1">Uncharacterized protein</fullName>
    </submittedName>
</protein>
<dbReference type="Proteomes" id="UP001224890">
    <property type="component" value="Unassembled WGS sequence"/>
</dbReference>